<dbReference type="SUPFAM" id="SSF46938">
    <property type="entry name" value="CRAL/TRIO N-terminal domain"/>
    <property type="match status" value="1"/>
</dbReference>
<accession>A0A0S4JUH6</accession>
<dbReference type="PANTHER" id="PTHR45657:SF1">
    <property type="entry name" value="CRAL-TRIO DOMAIN-CONTAINING PROTEIN YKL091C-RELATED"/>
    <property type="match status" value="1"/>
</dbReference>
<dbReference type="InterPro" id="IPR036865">
    <property type="entry name" value="CRAL-TRIO_dom_sf"/>
</dbReference>
<dbReference type="PANTHER" id="PTHR45657">
    <property type="entry name" value="CRAL-TRIO DOMAIN-CONTAINING PROTEIN YKL091C-RELATED"/>
    <property type="match status" value="1"/>
</dbReference>
<dbReference type="InterPro" id="IPR051026">
    <property type="entry name" value="PI/PC_transfer"/>
</dbReference>
<dbReference type="InterPro" id="IPR001251">
    <property type="entry name" value="CRAL-TRIO_dom"/>
</dbReference>
<dbReference type="Gene3D" id="3.40.525.10">
    <property type="entry name" value="CRAL-TRIO lipid binding domain"/>
    <property type="match status" value="1"/>
</dbReference>
<dbReference type="SMART" id="SM00516">
    <property type="entry name" value="SEC14"/>
    <property type="match status" value="1"/>
</dbReference>
<name>A0A0S4JUH6_BODSA</name>
<dbReference type="CDD" id="cd00170">
    <property type="entry name" value="SEC14"/>
    <property type="match status" value="1"/>
</dbReference>
<dbReference type="InterPro" id="IPR036273">
    <property type="entry name" value="CRAL/TRIO_N_dom_sf"/>
</dbReference>
<evidence type="ECO:0000259" key="2">
    <source>
        <dbReference type="PROSITE" id="PS50191"/>
    </source>
</evidence>
<reference evidence="4" key="1">
    <citation type="submission" date="2015-09" db="EMBL/GenBank/DDBJ databases">
        <authorList>
            <consortium name="Pathogen Informatics"/>
        </authorList>
    </citation>
    <scope>NUCLEOTIDE SEQUENCE [LARGE SCALE GENOMIC DNA]</scope>
    <source>
        <strain evidence="4">Lake Konstanz</strain>
    </source>
</reference>
<evidence type="ECO:0000313" key="3">
    <source>
        <dbReference type="EMBL" id="CUG94063.1"/>
    </source>
</evidence>
<organism evidence="3 4">
    <name type="scientific">Bodo saltans</name>
    <name type="common">Flagellated protozoan</name>
    <dbReference type="NCBI Taxonomy" id="75058"/>
    <lineage>
        <taxon>Eukaryota</taxon>
        <taxon>Discoba</taxon>
        <taxon>Euglenozoa</taxon>
        <taxon>Kinetoplastea</taxon>
        <taxon>Metakinetoplastina</taxon>
        <taxon>Eubodonida</taxon>
        <taxon>Bodonidae</taxon>
        <taxon>Bodo</taxon>
    </lineage>
</organism>
<dbReference type="AlphaFoldDB" id="A0A0S4JUH6"/>
<protein>
    <recommendedName>
        <fullName evidence="2">CRAL-TRIO domain-containing protein</fullName>
    </recommendedName>
</protein>
<feature type="region of interest" description="Disordered" evidence="1">
    <location>
        <begin position="276"/>
        <end position="313"/>
    </location>
</feature>
<feature type="domain" description="CRAL-TRIO" evidence="2">
    <location>
        <begin position="94"/>
        <end position="264"/>
    </location>
</feature>
<evidence type="ECO:0000313" key="4">
    <source>
        <dbReference type="Proteomes" id="UP000051952"/>
    </source>
</evidence>
<dbReference type="OMA" id="YHELEYL"/>
<dbReference type="Pfam" id="PF00650">
    <property type="entry name" value="CRAL_TRIO"/>
    <property type="match status" value="1"/>
</dbReference>
<dbReference type="OrthoDB" id="43460at2759"/>
<keyword evidence="4" id="KW-1185">Reference proteome</keyword>
<dbReference type="PROSITE" id="PS50191">
    <property type="entry name" value="CRAL_TRIO"/>
    <property type="match status" value="1"/>
</dbReference>
<evidence type="ECO:0000256" key="1">
    <source>
        <dbReference type="SAM" id="MobiDB-lite"/>
    </source>
</evidence>
<dbReference type="InterPro" id="IPR011074">
    <property type="entry name" value="CRAL/TRIO_N_dom"/>
</dbReference>
<dbReference type="Proteomes" id="UP000051952">
    <property type="component" value="Unassembled WGS sequence"/>
</dbReference>
<gene>
    <name evidence="3" type="ORF">BSAL_46310</name>
</gene>
<sequence length="313" mass="35455">MPSFADDYERDIAAQKHSGPHLIDDERKALNRAVFTLIKDLLPIPDIHKKSDCDLIYRFLIAKKWKPEDAAKGLREYVAFRIENRLDEILWETVPAEMSEVLACDYSGFDTEGHPIFCDKPDPKGLGLLLDKFTKEELMRAHLRMMEIGRRLCKEYQTDRVSCILDLSLLNMAVVTNPKAMGFIKAMAHVDQTQYPENVRRMFICNGGWTFSALYKVLKPLLDPRVQEKINFIAGGAKLTSDLEKFVKTEYIPLALGGKSKGVPLTNWQQLRSLPVKTPPSIGQSVVSEEDLEYGSPHASSYPVPDDVDPDDL</sequence>
<proteinExistence type="predicted"/>
<dbReference type="SUPFAM" id="SSF52087">
    <property type="entry name" value="CRAL/TRIO domain"/>
    <property type="match status" value="1"/>
</dbReference>
<dbReference type="SMART" id="SM01100">
    <property type="entry name" value="CRAL_TRIO_N"/>
    <property type="match status" value="1"/>
</dbReference>
<dbReference type="EMBL" id="CYKH01002219">
    <property type="protein sequence ID" value="CUG94063.1"/>
    <property type="molecule type" value="Genomic_DNA"/>
</dbReference>
<dbReference type="VEuPathDB" id="TriTrypDB:BSAL_46310"/>